<feature type="compositionally biased region" description="Basic residues" evidence="1">
    <location>
        <begin position="102"/>
        <end position="123"/>
    </location>
</feature>
<sequence>MARKRGRSGSKTGRRILVSSRRSIYLYEKEKKTKRKTEPEKEGRDRAFLDRRRRSWDSQEGFWASLGQRYSRRRGRGLTGERQKEKRREAGFSAKGYSYKKENRRRRGGSRRRRKPGTRKKSTAPREKTR</sequence>
<evidence type="ECO:0000313" key="3">
    <source>
        <dbReference type="RefSeq" id="XP_039140576.1"/>
    </source>
</evidence>
<reference evidence="3" key="1">
    <citation type="submission" date="2025-08" db="UniProtKB">
        <authorList>
            <consortium name="RefSeq"/>
        </authorList>
    </citation>
    <scope>IDENTIFICATION</scope>
</reference>
<feature type="compositionally biased region" description="Basic and acidic residues" evidence="1">
    <location>
        <begin position="28"/>
        <end position="50"/>
    </location>
</feature>
<feature type="compositionally biased region" description="Basic and acidic residues" evidence="1">
    <location>
        <begin position="79"/>
        <end position="90"/>
    </location>
</feature>
<organism evidence="2 3">
    <name type="scientific">Dioscorea cayennensis subsp. rotundata</name>
    <name type="common">White Guinea yam</name>
    <name type="synonym">Dioscorea rotundata</name>
    <dbReference type="NCBI Taxonomy" id="55577"/>
    <lineage>
        <taxon>Eukaryota</taxon>
        <taxon>Viridiplantae</taxon>
        <taxon>Streptophyta</taxon>
        <taxon>Embryophyta</taxon>
        <taxon>Tracheophyta</taxon>
        <taxon>Spermatophyta</taxon>
        <taxon>Magnoliopsida</taxon>
        <taxon>Liliopsida</taxon>
        <taxon>Dioscoreales</taxon>
        <taxon>Dioscoreaceae</taxon>
        <taxon>Dioscorea</taxon>
    </lineage>
</organism>
<keyword evidence="2" id="KW-1185">Reference proteome</keyword>
<name>A0AB40CKK5_DIOCR</name>
<feature type="region of interest" description="Disordered" evidence="1">
    <location>
        <begin position="28"/>
        <end position="130"/>
    </location>
</feature>
<dbReference type="Proteomes" id="UP001515500">
    <property type="component" value="Chromosome 15"/>
</dbReference>
<dbReference type="RefSeq" id="XP_039140576.1">
    <property type="nucleotide sequence ID" value="XM_039284642.1"/>
</dbReference>
<proteinExistence type="predicted"/>
<evidence type="ECO:0000313" key="2">
    <source>
        <dbReference type="Proteomes" id="UP001515500"/>
    </source>
</evidence>
<protein>
    <submittedName>
        <fullName evidence="3">Uncharacterized protein LOC120277806</fullName>
    </submittedName>
</protein>
<evidence type="ECO:0000256" key="1">
    <source>
        <dbReference type="SAM" id="MobiDB-lite"/>
    </source>
</evidence>
<dbReference type="AlphaFoldDB" id="A0AB40CKK5"/>
<gene>
    <name evidence="3" type="primary">LOC120277806</name>
</gene>
<dbReference type="GeneID" id="120277806"/>
<accession>A0AB40CKK5</accession>